<dbReference type="GeneID" id="36325788"/>
<protein>
    <submittedName>
        <fullName evidence="2">Uncharacterized protein</fullName>
    </submittedName>
</protein>
<dbReference type="RefSeq" id="XP_024339015.1">
    <property type="nucleotide sequence ID" value="XM_024480838.1"/>
</dbReference>
<dbReference type="AlphaFoldDB" id="A0A1X6N0R5"/>
<accession>A0A1X6N0R5</accession>
<name>A0A1X6N0R5_9APHY</name>
<feature type="compositionally biased region" description="Polar residues" evidence="1">
    <location>
        <begin position="283"/>
        <end position="297"/>
    </location>
</feature>
<feature type="region of interest" description="Disordered" evidence="1">
    <location>
        <begin position="1"/>
        <end position="39"/>
    </location>
</feature>
<reference evidence="2 3" key="1">
    <citation type="submission" date="2017-04" db="EMBL/GenBank/DDBJ databases">
        <title>Genome Sequence of the Model Brown-Rot Fungus Postia placenta SB12.</title>
        <authorList>
            <consortium name="DOE Joint Genome Institute"/>
            <person name="Gaskell J."/>
            <person name="Kersten P."/>
            <person name="Larrondo L.F."/>
            <person name="Canessa P."/>
            <person name="Martinez D."/>
            <person name="Hibbett D."/>
            <person name="Schmoll M."/>
            <person name="Kubicek C.P."/>
            <person name="Martinez A.T."/>
            <person name="Yadav J."/>
            <person name="Master E."/>
            <person name="Magnuson J.K."/>
            <person name="James T."/>
            <person name="Yaver D."/>
            <person name="Berka R."/>
            <person name="Labutti K."/>
            <person name="Lipzen A."/>
            <person name="Aerts A."/>
            <person name="Barry K."/>
            <person name="Henrissat B."/>
            <person name="Blanchette R."/>
            <person name="Grigoriev I."/>
            <person name="Cullen D."/>
        </authorList>
    </citation>
    <scope>NUCLEOTIDE SEQUENCE [LARGE SCALE GENOMIC DNA]</scope>
    <source>
        <strain evidence="2 3">MAD-698-R-SB12</strain>
    </source>
</reference>
<dbReference type="EMBL" id="KZ110597">
    <property type="protein sequence ID" value="OSX62221.1"/>
    <property type="molecule type" value="Genomic_DNA"/>
</dbReference>
<dbReference type="Proteomes" id="UP000194127">
    <property type="component" value="Unassembled WGS sequence"/>
</dbReference>
<feature type="region of interest" description="Disordered" evidence="1">
    <location>
        <begin position="117"/>
        <end position="179"/>
    </location>
</feature>
<keyword evidence="3" id="KW-1185">Reference proteome</keyword>
<proteinExistence type="predicted"/>
<evidence type="ECO:0000313" key="2">
    <source>
        <dbReference type="EMBL" id="OSX62221.1"/>
    </source>
</evidence>
<sequence>MRERAERRGLTLTATAREKGKGTGKYNSGNGSARRRKRKTRCGPCLPPCDFTLSATPINPRTPGSSLLLASPISLLRVPPPSCAFPWHTAACGSGHALRTVHTRTQTRRHRLLLRFPSSRARLPTHSQRSAVLDPRAQPRNGNTSPRPLSQRDASRKLARNARRRLASRTPSSSPSARSWYASCRLATPLLRHRSLAFQTTTVNVAITYSPNPSISHPNAVHPPSKRGRSAPNHHPARPHQSTGLYRPRPPPRDKQKCPLLNPDVTPSPAVPVTEPAPRLGVPTSSQTRASASCNIR</sequence>
<feature type="compositionally biased region" description="Low complexity" evidence="1">
    <location>
        <begin position="168"/>
        <end position="179"/>
    </location>
</feature>
<evidence type="ECO:0000256" key="1">
    <source>
        <dbReference type="SAM" id="MobiDB-lite"/>
    </source>
</evidence>
<evidence type="ECO:0000313" key="3">
    <source>
        <dbReference type="Proteomes" id="UP000194127"/>
    </source>
</evidence>
<feature type="region of interest" description="Disordered" evidence="1">
    <location>
        <begin position="209"/>
        <end position="297"/>
    </location>
</feature>
<gene>
    <name evidence="2" type="ORF">POSPLADRAFT_1056805</name>
</gene>
<organism evidence="2 3">
    <name type="scientific">Postia placenta MAD-698-R-SB12</name>
    <dbReference type="NCBI Taxonomy" id="670580"/>
    <lineage>
        <taxon>Eukaryota</taxon>
        <taxon>Fungi</taxon>
        <taxon>Dikarya</taxon>
        <taxon>Basidiomycota</taxon>
        <taxon>Agaricomycotina</taxon>
        <taxon>Agaricomycetes</taxon>
        <taxon>Polyporales</taxon>
        <taxon>Adustoporiaceae</taxon>
        <taxon>Rhodonia</taxon>
    </lineage>
</organism>
<feature type="compositionally biased region" description="Basic residues" evidence="1">
    <location>
        <begin position="157"/>
        <end position="167"/>
    </location>
</feature>